<feature type="domain" description="VOC" evidence="1">
    <location>
        <begin position="1"/>
        <end position="134"/>
    </location>
</feature>
<evidence type="ECO:0000313" key="2">
    <source>
        <dbReference type="EMBL" id="MCD9872704.1"/>
    </source>
</evidence>
<gene>
    <name evidence="2" type="ORF">LJ657_03260</name>
</gene>
<organism evidence="2 3">
    <name type="scientific">Streptomyces guryensis</name>
    <dbReference type="NCBI Taxonomy" id="2886947"/>
    <lineage>
        <taxon>Bacteria</taxon>
        <taxon>Bacillati</taxon>
        <taxon>Actinomycetota</taxon>
        <taxon>Actinomycetes</taxon>
        <taxon>Kitasatosporales</taxon>
        <taxon>Streptomycetaceae</taxon>
        <taxon>Streptomyces</taxon>
    </lineage>
</organism>
<keyword evidence="3" id="KW-1185">Reference proteome</keyword>
<comment type="caution">
    <text evidence="2">The sequence shown here is derived from an EMBL/GenBank/DDBJ whole genome shotgun (WGS) entry which is preliminary data.</text>
</comment>
<proteinExistence type="predicted"/>
<sequence>MDALYPRLLIDDFDTAAHFWTEALRDLLGIEPVKVLPAAGYANWDVDGQAVLVLYGRRTIARVIGTGDLPSPASAQDTAMLVLRVDDVDDATRRLTDHGATVLAEPQDRPEWGPGLRSAHLRTPDGTLVELQAY</sequence>
<dbReference type="AlphaFoldDB" id="A0A9Q3VJG0"/>
<dbReference type="Gene3D" id="3.10.180.10">
    <property type="entry name" value="2,3-Dihydroxybiphenyl 1,2-Dioxygenase, domain 1"/>
    <property type="match status" value="1"/>
</dbReference>
<dbReference type="EMBL" id="JAJSBI010000001">
    <property type="protein sequence ID" value="MCD9872704.1"/>
    <property type="molecule type" value="Genomic_DNA"/>
</dbReference>
<dbReference type="SUPFAM" id="SSF54593">
    <property type="entry name" value="Glyoxalase/Bleomycin resistance protein/Dihydroxybiphenyl dioxygenase"/>
    <property type="match status" value="1"/>
</dbReference>
<dbReference type="InterPro" id="IPR037523">
    <property type="entry name" value="VOC_core"/>
</dbReference>
<dbReference type="InterPro" id="IPR029068">
    <property type="entry name" value="Glyas_Bleomycin-R_OHBP_Dase"/>
</dbReference>
<dbReference type="Pfam" id="PF00903">
    <property type="entry name" value="Glyoxalase"/>
    <property type="match status" value="1"/>
</dbReference>
<dbReference type="PROSITE" id="PS51819">
    <property type="entry name" value="VOC"/>
    <property type="match status" value="1"/>
</dbReference>
<protein>
    <submittedName>
        <fullName evidence="2">VOC family protein</fullName>
    </submittedName>
</protein>
<dbReference type="InterPro" id="IPR004360">
    <property type="entry name" value="Glyas_Fos-R_dOase_dom"/>
</dbReference>
<reference evidence="2" key="1">
    <citation type="submission" date="2021-12" db="EMBL/GenBank/DDBJ databases">
        <authorList>
            <person name="Lee J.-H."/>
            <person name="Kim S.-B."/>
        </authorList>
    </citation>
    <scope>NUCLEOTIDE SEQUENCE</scope>
    <source>
        <strain evidence="2">NR30</strain>
    </source>
</reference>
<evidence type="ECO:0000313" key="3">
    <source>
        <dbReference type="Proteomes" id="UP001108029"/>
    </source>
</evidence>
<name>A0A9Q3VJG0_9ACTN</name>
<dbReference type="RefSeq" id="WP_232646638.1">
    <property type="nucleotide sequence ID" value="NZ_JAJSBI010000001.1"/>
</dbReference>
<dbReference type="Proteomes" id="UP001108029">
    <property type="component" value="Unassembled WGS sequence"/>
</dbReference>
<evidence type="ECO:0000259" key="1">
    <source>
        <dbReference type="PROSITE" id="PS51819"/>
    </source>
</evidence>
<accession>A0A9Q3VJG0</accession>